<evidence type="ECO:0000256" key="3">
    <source>
        <dbReference type="ARBA" id="ARBA00022723"/>
    </source>
</evidence>
<protein>
    <submittedName>
        <fullName evidence="9">Choline monooxygenase</fullName>
    </submittedName>
</protein>
<dbReference type="EMBL" id="OCND01000011">
    <property type="protein sequence ID" value="SOD56994.1"/>
    <property type="molecule type" value="Genomic_DNA"/>
</dbReference>
<evidence type="ECO:0000256" key="7">
    <source>
        <dbReference type="SAM" id="MobiDB-lite"/>
    </source>
</evidence>
<dbReference type="InterPro" id="IPR001663">
    <property type="entry name" value="Rng_hydr_dOase-A"/>
</dbReference>
<organism evidence="9 10">
    <name type="scientific">Pseudoxanthomonas wuyuanensis</name>
    <dbReference type="NCBI Taxonomy" id="1073196"/>
    <lineage>
        <taxon>Bacteria</taxon>
        <taxon>Pseudomonadati</taxon>
        <taxon>Pseudomonadota</taxon>
        <taxon>Gammaproteobacteria</taxon>
        <taxon>Lysobacterales</taxon>
        <taxon>Lysobacteraceae</taxon>
        <taxon>Pseudoxanthomonas</taxon>
    </lineage>
</organism>
<dbReference type="SUPFAM" id="SSF50022">
    <property type="entry name" value="ISP domain"/>
    <property type="match status" value="1"/>
</dbReference>
<evidence type="ECO:0000256" key="5">
    <source>
        <dbReference type="ARBA" id="ARBA00023004"/>
    </source>
</evidence>
<dbReference type="AlphaFoldDB" id="A0A286DEC8"/>
<dbReference type="Proteomes" id="UP000219374">
    <property type="component" value="Unassembled WGS sequence"/>
</dbReference>
<dbReference type="CDD" id="cd08883">
    <property type="entry name" value="RHO_alpha_C_CMO-like"/>
    <property type="match status" value="1"/>
</dbReference>
<dbReference type="PANTHER" id="PTHR43756">
    <property type="entry name" value="CHOLINE MONOOXYGENASE, CHLOROPLASTIC"/>
    <property type="match status" value="1"/>
</dbReference>
<keyword evidence="9" id="KW-0503">Monooxygenase</keyword>
<evidence type="ECO:0000313" key="10">
    <source>
        <dbReference type="Proteomes" id="UP000219374"/>
    </source>
</evidence>
<keyword evidence="3" id="KW-0479">Metal-binding</keyword>
<sequence length="384" mass="43123">MTGPRDRFVAAPHNPTTVNPRHTAPMRDLTDLAPQPLSHTTALPARFYTDPGMAALDRRLAFDAGWQLLAHVCRLQNAGDHVVADFAGLPVIAVRGADGEIRAFHNVCRHRAGPLAQCDGLAARSLRCRYHGWTYQLDGVLRSAPEMGTAPDFEPADIRLPQLAVRVWQGLVFAAVDEAAAPAFEEFVAGIDARLGANRGLERYGHHHRVGYEVNCNWKVYVDNYLEGYHVPHIHPGLNKLLDYRSYITETAGWYSFQWSPLESGDGLYGDGDALYYWLWPNTMLNILPGRLQTNRVVPLGVDRCRVEFDFYYALDESDEAAAWRLADHGFSDEVQLEDLTICEDVQRGLASGSYRPGRLNPLRENAVHHFHELLRRVYREGAA</sequence>
<dbReference type="RefSeq" id="WP_238394646.1">
    <property type="nucleotide sequence ID" value="NZ_PDWU01000015.1"/>
</dbReference>
<comment type="cofactor">
    <cofactor evidence="1">
        <name>Fe cation</name>
        <dbReference type="ChEBI" id="CHEBI:24875"/>
    </cofactor>
</comment>
<keyword evidence="6" id="KW-0411">Iron-sulfur</keyword>
<dbReference type="Gene3D" id="3.90.380.10">
    <property type="entry name" value="Naphthalene 1,2-dioxygenase Alpha Subunit, Chain A, domain 1"/>
    <property type="match status" value="2"/>
</dbReference>
<dbReference type="Pfam" id="PF00848">
    <property type="entry name" value="Ring_hydroxyl_A"/>
    <property type="match status" value="1"/>
</dbReference>
<evidence type="ECO:0000256" key="4">
    <source>
        <dbReference type="ARBA" id="ARBA00023002"/>
    </source>
</evidence>
<proteinExistence type="predicted"/>
<keyword evidence="5" id="KW-0408">Iron</keyword>
<evidence type="ECO:0000259" key="8">
    <source>
        <dbReference type="PROSITE" id="PS51296"/>
    </source>
</evidence>
<dbReference type="GO" id="GO:0004497">
    <property type="term" value="F:monooxygenase activity"/>
    <property type="evidence" value="ECO:0007669"/>
    <property type="project" value="UniProtKB-KW"/>
</dbReference>
<dbReference type="CDD" id="cd03469">
    <property type="entry name" value="Rieske_RO_Alpha_N"/>
    <property type="match status" value="1"/>
</dbReference>
<evidence type="ECO:0000313" key="9">
    <source>
        <dbReference type="EMBL" id="SOD56994.1"/>
    </source>
</evidence>
<keyword evidence="4" id="KW-0560">Oxidoreductase</keyword>
<dbReference type="GO" id="GO:0005506">
    <property type="term" value="F:iron ion binding"/>
    <property type="evidence" value="ECO:0007669"/>
    <property type="project" value="InterPro"/>
</dbReference>
<accession>A0A286DEC8</accession>
<keyword evidence="2" id="KW-0001">2Fe-2S</keyword>
<keyword evidence="10" id="KW-1185">Reference proteome</keyword>
<evidence type="ECO:0000256" key="1">
    <source>
        <dbReference type="ARBA" id="ARBA00001962"/>
    </source>
</evidence>
<name>A0A286DEC8_9GAMM</name>
<gene>
    <name evidence="9" type="ORF">SAMN06296416_111112</name>
</gene>
<dbReference type="Pfam" id="PF00355">
    <property type="entry name" value="Rieske"/>
    <property type="match status" value="1"/>
</dbReference>
<dbReference type="PANTHER" id="PTHR43756:SF5">
    <property type="entry name" value="CHOLINE MONOOXYGENASE, CHLOROPLASTIC"/>
    <property type="match status" value="1"/>
</dbReference>
<evidence type="ECO:0000256" key="6">
    <source>
        <dbReference type="ARBA" id="ARBA00023014"/>
    </source>
</evidence>
<reference evidence="9 10" key="1">
    <citation type="submission" date="2017-09" db="EMBL/GenBank/DDBJ databases">
        <authorList>
            <person name="Ehlers B."/>
            <person name="Leendertz F.H."/>
        </authorList>
    </citation>
    <scope>NUCLEOTIDE SEQUENCE [LARGE SCALE GENOMIC DNA]</scope>
    <source>
        <strain evidence="9 10">CGMCC 1.10978</strain>
    </source>
</reference>
<dbReference type="SUPFAM" id="SSF55961">
    <property type="entry name" value="Bet v1-like"/>
    <property type="match status" value="1"/>
</dbReference>
<dbReference type="InterPro" id="IPR015879">
    <property type="entry name" value="Ring_hydroxy_dOase_asu_C_dom"/>
</dbReference>
<dbReference type="InterPro" id="IPR017941">
    <property type="entry name" value="Rieske_2Fe-2S"/>
</dbReference>
<feature type="domain" description="Rieske" evidence="8">
    <location>
        <begin position="66"/>
        <end position="174"/>
    </location>
</feature>
<dbReference type="PROSITE" id="PS51296">
    <property type="entry name" value="RIESKE"/>
    <property type="match status" value="1"/>
</dbReference>
<evidence type="ECO:0000256" key="2">
    <source>
        <dbReference type="ARBA" id="ARBA00022714"/>
    </source>
</evidence>
<feature type="region of interest" description="Disordered" evidence="7">
    <location>
        <begin position="1"/>
        <end position="25"/>
    </location>
</feature>
<dbReference type="GO" id="GO:0051537">
    <property type="term" value="F:2 iron, 2 sulfur cluster binding"/>
    <property type="evidence" value="ECO:0007669"/>
    <property type="project" value="UniProtKB-KW"/>
</dbReference>
<dbReference type="PRINTS" id="PR00090">
    <property type="entry name" value="RNGDIOXGNASE"/>
</dbReference>
<dbReference type="InterPro" id="IPR036922">
    <property type="entry name" value="Rieske_2Fe-2S_sf"/>
</dbReference>
<dbReference type="Gene3D" id="2.102.10.10">
    <property type="entry name" value="Rieske [2Fe-2S] iron-sulphur domain"/>
    <property type="match status" value="1"/>
</dbReference>